<comment type="similarity">
    <text evidence="1">Belongs to the SCO1/2 family.</text>
</comment>
<feature type="binding site" evidence="3">
    <location>
        <position position="75"/>
    </location>
    <ligand>
        <name>Cu cation</name>
        <dbReference type="ChEBI" id="CHEBI:23378"/>
    </ligand>
</feature>
<protein>
    <recommendedName>
        <fullName evidence="5">Thioredoxin domain-containing protein</fullName>
    </recommendedName>
</protein>
<dbReference type="Pfam" id="PF02630">
    <property type="entry name" value="SCO1-SenC"/>
    <property type="match status" value="1"/>
</dbReference>
<evidence type="ECO:0000256" key="4">
    <source>
        <dbReference type="PIRSR" id="PIRSR603782-2"/>
    </source>
</evidence>
<dbReference type="AlphaFoldDB" id="A0A075FZG9"/>
<dbReference type="InterPro" id="IPR003782">
    <property type="entry name" value="SCO1/SenC"/>
</dbReference>
<dbReference type="Gene3D" id="3.40.30.10">
    <property type="entry name" value="Glutaredoxin"/>
    <property type="match status" value="1"/>
</dbReference>
<evidence type="ECO:0000313" key="6">
    <source>
        <dbReference type="EMBL" id="AIE97190.1"/>
    </source>
</evidence>
<name>A0A075FZG9_9EURY</name>
<organism evidence="6">
    <name type="scientific">uncultured marine group II/III euryarchaeote AD1000_95_H05</name>
    <dbReference type="NCBI Taxonomy" id="1457827"/>
    <lineage>
        <taxon>Archaea</taxon>
        <taxon>Methanobacteriati</taxon>
        <taxon>Methanobacteriota</taxon>
        <taxon>environmental samples</taxon>
    </lineage>
</organism>
<dbReference type="CDD" id="cd02968">
    <property type="entry name" value="SCO"/>
    <property type="match status" value="1"/>
</dbReference>
<evidence type="ECO:0000256" key="2">
    <source>
        <dbReference type="ARBA" id="ARBA00023008"/>
    </source>
</evidence>
<reference evidence="6" key="1">
    <citation type="journal article" date="2014" name="Genome Biol. Evol.">
        <title>Pangenome evidence for extensive interdomain horizontal transfer affecting lineage core and shell genes in uncultured planktonic thaumarchaeota and euryarchaeota.</title>
        <authorList>
            <person name="Deschamps P."/>
            <person name="Zivanovic Y."/>
            <person name="Moreira D."/>
            <person name="Rodriguez-Valera F."/>
            <person name="Lopez-Garcia P."/>
        </authorList>
    </citation>
    <scope>NUCLEOTIDE SEQUENCE</scope>
</reference>
<dbReference type="InterPro" id="IPR036249">
    <property type="entry name" value="Thioredoxin-like_sf"/>
</dbReference>
<evidence type="ECO:0000259" key="5">
    <source>
        <dbReference type="PROSITE" id="PS51352"/>
    </source>
</evidence>
<evidence type="ECO:0000256" key="3">
    <source>
        <dbReference type="PIRSR" id="PIRSR603782-1"/>
    </source>
</evidence>
<sequence>MRQGMVAVLVAGLLVLPGCIGSDSGIDLYGVEYREPPDAPDFTLFDQNGDPFTLSEHEGRAVVVAFVYTSCPDICLVISANLDYIGQNLAGYSDDVIIISVTIDPARDTVSHLAEWTEQMSYDWYHLTGPTATLQDTYRSWNVIVDNEHINASQPPEDGTNRIAVLYPDNSSFHHDEVGAGLSASDFAIQVFNDSNISYDMSGGIIGDWRSGDEWSWVLHLWDIDNESWVPTERDISSIPLDAGTHLAWAASNADMGNLPPGVECNGHGWVMGSGGGAHCMCDEGYERPDGDWLACVAGGTGSSGQSNDSDPHEESLGEYEVGHSTVTFILDKQLRKRVAYSGINWDVDDFLHDLKALADE</sequence>
<dbReference type="InterPro" id="IPR013766">
    <property type="entry name" value="Thioredoxin_domain"/>
</dbReference>
<evidence type="ECO:0000256" key="1">
    <source>
        <dbReference type="ARBA" id="ARBA00010996"/>
    </source>
</evidence>
<feature type="domain" description="Thioredoxin" evidence="5">
    <location>
        <begin position="33"/>
        <end position="190"/>
    </location>
</feature>
<proteinExistence type="inferred from homology"/>
<keyword evidence="2 3" id="KW-0186">Copper</keyword>
<feature type="disulfide bond" description="Redox-active" evidence="4">
    <location>
        <begin position="71"/>
        <end position="75"/>
    </location>
</feature>
<accession>A0A075FZG9</accession>
<keyword evidence="4" id="KW-1015">Disulfide bond</keyword>
<feature type="binding site" evidence="3">
    <location>
        <position position="71"/>
    </location>
    <ligand>
        <name>Cu cation</name>
        <dbReference type="ChEBI" id="CHEBI:23378"/>
    </ligand>
</feature>
<dbReference type="PANTHER" id="PTHR12151">
    <property type="entry name" value="ELECTRON TRANSPORT PROTIN SCO1/SENC FAMILY MEMBER"/>
    <property type="match status" value="1"/>
</dbReference>
<dbReference type="GO" id="GO:0046872">
    <property type="term" value="F:metal ion binding"/>
    <property type="evidence" value="ECO:0007669"/>
    <property type="project" value="UniProtKB-KW"/>
</dbReference>
<dbReference type="PANTHER" id="PTHR12151:SF25">
    <property type="entry name" value="LINALOOL DEHYDRATASE_ISOMERASE DOMAIN-CONTAINING PROTEIN"/>
    <property type="match status" value="1"/>
</dbReference>
<dbReference type="SUPFAM" id="SSF52833">
    <property type="entry name" value="Thioredoxin-like"/>
    <property type="match status" value="1"/>
</dbReference>
<keyword evidence="3" id="KW-0479">Metal-binding</keyword>
<dbReference type="PROSITE" id="PS51352">
    <property type="entry name" value="THIOREDOXIN_2"/>
    <property type="match status" value="1"/>
</dbReference>
<dbReference type="EMBL" id="KF900500">
    <property type="protein sequence ID" value="AIE97190.1"/>
    <property type="molecule type" value="Genomic_DNA"/>
</dbReference>